<keyword evidence="1 3" id="KW-0853">WD repeat</keyword>
<dbReference type="AlphaFoldDB" id="A0A0F0GGI8"/>
<keyword evidence="2" id="KW-0677">Repeat</keyword>
<dbReference type="PATRIC" id="fig|68170.10.peg.1146"/>
<dbReference type="EMBL" id="JYJG01000411">
    <property type="protein sequence ID" value="KJK38531.1"/>
    <property type="molecule type" value="Genomic_DNA"/>
</dbReference>
<feature type="transmembrane region" description="Helical" evidence="4">
    <location>
        <begin position="477"/>
        <end position="500"/>
    </location>
</feature>
<feature type="repeat" description="WD" evidence="3">
    <location>
        <begin position="775"/>
        <end position="809"/>
    </location>
</feature>
<dbReference type="InterPro" id="IPR011659">
    <property type="entry name" value="WD40"/>
</dbReference>
<dbReference type="InterPro" id="IPR036322">
    <property type="entry name" value="WD40_repeat_dom_sf"/>
</dbReference>
<dbReference type="InterPro" id="IPR027417">
    <property type="entry name" value="P-loop_NTPase"/>
</dbReference>
<dbReference type="InterPro" id="IPR020472">
    <property type="entry name" value="WD40_PAC1"/>
</dbReference>
<dbReference type="Pfam" id="PF20703">
    <property type="entry name" value="nSTAND1"/>
    <property type="match status" value="1"/>
</dbReference>
<feature type="repeat" description="WD" evidence="3">
    <location>
        <begin position="690"/>
        <end position="731"/>
    </location>
</feature>
<feature type="domain" description="Novel STAND NTPase 1" evidence="5">
    <location>
        <begin position="75"/>
        <end position="423"/>
    </location>
</feature>
<keyword evidence="4" id="KW-1133">Transmembrane helix</keyword>
<keyword evidence="7" id="KW-1185">Reference proteome</keyword>
<dbReference type="InterPro" id="IPR049052">
    <property type="entry name" value="nSTAND1"/>
</dbReference>
<evidence type="ECO:0000259" key="5">
    <source>
        <dbReference type="Pfam" id="PF20703"/>
    </source>
</evidence>
<dbReference type="InterPro" id="IPR050349">
    <property type="entry name" value="WD_LIS1/nudF_dynein_reg"/>
</dbReference>
<dbReference type="Pfam" id="PF00400">
    <property type="entry name" value="WD40"/>
    <property type="match status" value="13"/>
</dbReference>
<dbReference type="SUPFAM" id="SSF50998">
    <property type="entry name" value="Quinoprotein alcohol dehydrogenase-like"/>
    <property type="match status" value="1"/>
</dbReference>
<dbReference type="InterPro" id="IPR015943">
    <property type="entry name" value="WD40/YVTN_repeat-like_dom_sf"/>
</dbReference>
<dbReference type="Gene3D" id="3.40.50.300">
    <property type="entry name" value="P-loop containing nucleotide triphosphate hydrolases"/>
    <property type="match status" value="1"/>
</dbReference>
<feature type="repeat" description="WD" evidence="3">
    <location>
        <begin position="817"/>
        <end position="849"/>
    </location>
</feature>
<feature type="repeat" description="WD" evidence="3">
    <location>
        <begin position="732"/>
        <end position="773"/>
    </location>
</feature>
<feature type="repeat" description="WD" evidence="3">
    <location>
        <begin position="989"/>
        <end position="1030"/>
    </location>
</feature>
<dbReference type="InterPro" id="IPR011047">
    <property type="entry name" value="Quinoprotein_ADH-like_sf"/>
</dbReference>
<dbReference type="PROSITE" id="PS50294">
    <property type="entry name" value="WD_REPEATS_REGION"/>
    <property type="match status" value="10"/>
</dbReference>
<feature type="repeat" description="WD" evidence="3">
    <location>
        <begin position="1116"/>
        <end position="1157"/>
    </location>
</feature>
<feature type="repeat" description="WD" evidence="3">
    <location>
        <begin position="565"/>
        <end position="606"/>
    </location>
</feature>
<sequence length="1185" mass="126101">MRRKAGSPGYRELSARAGFSAPTLANAAGGRQLPTLAVTLAYVRACGGDPVRWERRWRQTAAACATGRPPGDDPPYQGLLSYGVQDGARFFGRDAMVACLVRLLERQRFLAVFGASGSGKSSLLRAGLIPALSTAKDTSVVLMTPGRDPEVTTANTAPGDREVVIVVDQFEEVFTHCQDPARRRAFVDRIAALVSGPEPRGTVVLGIRADFYARCVDLPVLAGLLAGANVPVPALTEDELRDVVTKPAAQAGLTVERALMTKILAEASGQPGVLPLLSHALLETWRQRRGDVLSVTGYEAAGGLAGAIAGTAESLYESFDAGQRDTVRQAFVRLVAFGEGVEDTRRRIPRAELDLPCIDAVLGRLAAARLVVLGEDTVEIAHEALIRAWPRLRQWLTTDRDDLRTHRQLSEAAQSWTSLDRDSGALYRGARLAVAREWAARSAGSTTMTAVERAFLDASIDLADSERAAAARRNRQLRYLVAALSVLLVTAVSAGAVALVQRRDVVAQREIAISRQLAAESLGLAGTEPGTAMLLAVQAYRTAPTTEARSALLSMSPRRGHLGTLRGHTGAVSQVAFSGDGNTLLSVGRDQTLSLWDFGRRTRTAALTEHRTWLTAAAVSPDGHTAASGGEDGQIAIWDLDRRIRVATLTTATKRMRDIVFSPDGRTLATTTDNEVTLWDLATHTRSAVLSGHAKAVLALAFSPDGHILASASADSAVILWDVGRGAQAATLTGHTDGAYAVAFSPDGTTLAVGTGDTTAVMWDVATHTRLTSFTHHKTGLVMALAFSPDGRTLATAGDDTAVLLWDTRHRVLRGQLNGPRTAVYTVAFDPRTSVLAAGTEDGAIFLWDPSLPAVAQQSTMVSSVAFSPDGRTLATASRNRISLWDNADHSLRTILTDAEVFINAVAFSPDGRTLATATQPYPCCPDGAAGNTLTLWDLGTGTPVRRTGHTGQVLGLAFSPDGRQVATSSADGTVRLWNLATGAVDRTLTGHAAVVNGVRFSPDGRLLATASHDQTVKLWDPATGSLLATLTGHTGWVRAVAFSQDGRLLATASHDQTVILWDVATRTRLVTITDHTDADFTGVAFSPDGRTLAYTSGEASVVLWDVERRAITARLTGHTQRVHAVAFSPDGSVLATGSADQTQMFWDTSPENAITHLCAAAARDLTEDEWRRYLPSIPYARTCG</sequence>
<feature type="repeat" description="WD" evidence="3">
    <location>
        <begin position="1074"/>
        <end position="1115"/>
    </location>
</feature>
<keyword evidence="4" id="KW-0812">Transmembrane</keyword>
<name>A0A0F0GGI8_LENAE</name>
<evidence type="ECO:0000256" key="3">
    <source>
        <dbReference type="PROSITE-ProRule" id="PRU00221"/>
    </source>
</evidence>
<comment type="caution">
    <text evidence="6">The sequence shown here is derived from an EMBL/GenBank/DDBJ whole genome shotgun (WGS) entry which is preliminary data.</text>
</comment>
<proteinExistence type="predicted"/>
<gene>
    <name evidence="6" type="ORF">UK23_41110</name>
</gene>
<dbReference type="SUPFAM" id="SSF50978">
    <property type="entry name" value="WD40 repeat-like"/>
    <property type="match status" value="1"/>
</dbReference>
<dbReference type="CDD" id="cd00200">
    <property type="entry name" value="WD40"/>
    <property type="match status" value="2"/>
</dbReference>
<dbReference type="PRINTS" id="PR00320">
    <property type="entry name" value="GPROTEINBRPT"/>
</dbReference>
<organism evidence="6 7">
    <name type="scientific">Lentzea aerocolonigenes</name>
    <name type="common">Lechevalieria aerocolonigenes</name>
    <name type="synonym">Saccharothrix aerocolonigenes</name>
    <dbReference type="NCBI Taxonomy" id="68170"/>
    <lineage>
        <taxon>Bacteria</taxon>
        <taxon>Bacillati</taxon>
        <taxon>Actinomycetota</taxon>
        <taxon>Actinomycetes</taxon>
        <taxon>Pseudonocardiales</taxon>
        <taxon>Pseudonocardiaceae</taxon>
        <taxon>Lentzea</taxon>
    </lineage>
</organism>
<evidence type="ECO:0000256" key="2">
    <source>
        <dbReference type="ARBA" id="ARBA00022737"/>
    </source>
</evidence>
<evidence type="ECO:0000256" key="4">
    <source>
        <dbReference type="SAM" id="Phobius"/>
    </source>
</evidence>
<feature type="repeat" description="WD" evidence="3">
    <location>
        <begin position="947"/>
        <end position="988"/>
    </location>
</feature>
<dbReference type="SMART" id="SM00320">
    <property type="entry name" value="WD40"/>
    <property type="match status" value="14"/>
</dbReference>
<dbReference type="Pfam" id="PF07676">
    <property type="entry name" value="PD40"/>
    <property type="match status" value="1"/>
</dbReference>
<dbReference type="PANTHER" id="PTHR44129">
    <property type="entry name" value="WD REPEAT-CONTAINING PROTEIN POP1"/>
    <property type="match status" value="1"/>
</dbReference>
<accession>A0A0F0GGI8</accession>
<evidence type="ECO:0000313" key="7">
    <source>
        <dbReference type="Proteomes" id="UP000033393"/>
    </source>
</evidence>
<evidence type="ECO:0000256" key="1">
    <source>
        <dbReference type="ARBA" id="ARBA00022574"/>
    </source>
</evidence>
<dbReference type="Proteomes" id="UP000033393">
    <property type="component" value="Unassembled WGS sequence"/>
</dbReference>
<feature type="repeat" description="WD" evidence="3">
    <location>
        <begin position="607"/>
        <end position="648"/>
    </location>
</feature>
<reference evidence="6 7" key="1">
    <citation type="submission" date="2015-02" db="EMBL/GenBank/DDBJ databases">
        <authorList>
            <person name="Ju K.-S."/>
            <person name="Doroghazi J.R."/>
            <person name="Metcalf W."/>
        </authorList>
    </citation>
    <scope>NUCLEOTIDE SEQUENCE [LARGE SCALE GENOMIC DNA]</scope>
    <source>
        <strain evidence="6 7">NRRL B-16140</strain>
    </source>
</reference>
<dbReference type="SUPFAM" id="SSF52540">
    <property type="entry name" value="P-loop containing nucleoside triphosphate hydrolases"/>
    <property type="match status" value="2"/>
</dbReference>
<keyword evidence="4" id="KW-0472">Membrane</keyword>
<dbReference type="Gene3D" id="2.130.10.10">
    <property type="entry name" value="YVTN repeat-like/Quinoprotein amine dehydrogenase"/>
    <property type="match status" value="6"/>
</dbReference>
<dbReference type="PROSITE" id="PS00678">
    <property type="entry name" value="WD_REPEATS_1"/>
    <property type="match status" value="5"/>
</dbReference>
<dbReference type="InterPro" id="IPR019775">
    <property type="entry name" value="WD40_repeat_CS"/>
</dbReference>
<dbReference type="InterPro" id="IPR001680">
    <property type="entry name" value="WD40_rpt"/>
</dbReference>
<evidence type="ECO:0000313" key="6">
    <source>
        <dbReference type="EMBL" id="KJK38531.1"/>
    </source>
</evidence>
<protein>
    <recommendedName>
        <fullName evidence="5">Novel STAND NTPase 1 domain-containing protein</fullName>
    </recommendedName>
</protein>
<dbReference type="PROSITE" id="PS50082">
    <property type="entry name" value="WD_REPEATS_2"/>
    <property type="match status" value="11"/>
</dbReference>
<feature type="repeat" description="WD" evidence="3">
    <location>
        <begin position="1031"/>
        <end position="1072"/>
    </location>
</feature>